<gene>
    <name evidence="2" type="ORF">HPHI1048_LOCUS16768</name>
</gene>
<organism evidence="2">
    <name type="scientific">Hanusia phi</name>
    <dbReference type="NCBI Taxonomy" id="3032"/>
    <lineage>
        <taxon>Eukaryota</taxon>
        <taxon>Cryptophyceae</taxon>
        <taxon>Pyrenomonadales</taxon>
        <taxon>Geminigeraceae</taxon>
        <taxon>Hanusia</taxon>
    </lineage>
</organism>
<feature type="region of interest" description="Disordered" evidence="1">
    <location>
        <begin position="97"/>
        <end position="118"/>
    </location>
</feature>
<name>A0A7S0HMP7_9CRYP</name>
<evidence type="ECO:0000256" key="1">
    <source>
        <dbReference type="SAM" id="MobiDB-lite"/>
    </source>
</evidence>
<reference evidence="2" key="1">
    <citation type="submission" date="2021-01" db="EMBL/GenBank/DDBJ databases">
        <authorList>
            <person name="Corre E."/>
            <person name="Pelletier E."/>
            <person name="Niang G."/>
            <person name="Scheremetjew M."/>
            <person name="Finn R."/>
            <person name="Kale V."/>
            <person name="Holt S."/>
            <person name="Cochrane G."/>
            <person name="Meng A."/>
            <person name="Brown T."/>
            <person name="Cohen L."/>
        </authorList>
    </citation>
    <scope>NUCLEOTIDE SEQUENCE</scope>
    <source>
        <strain evidence="2">CCMP325</strain>
    </source>
</reference>
<evidence type="ECO:0000313" key="2">
    <source>
        <dbReference type="EMBL" id="CAD8495713.1"/>
    </source>
</evidence>
<accession>A0A7S0HMP7</accession>
<dbReference type="EMBL" id="HBEO01024920">
    <property type="protein sequence ID" value="CAD8495713.1"/>
    <property type="molecule type" value="Transcribed_RNA"/>
</dbReference>
<protein>
    <submittedName>
        <fullName evidence="2">Uncharacterized protein</fullName>
    </submittedName>
</protein>
<feature type="compositionally biased region" description="Basic and acidic residues" evidence="1">
    <location>
        <begin position="43"/>
        <end position="60"/>
    </location>
</feature>
<proteinExistence type="predicted"/>
<sequence>MEQRRQSRLKKQKKLWEQREKMHWIETEREHNAKLSAALDTKARQMERQEAIKPAVRQEDDSQLSKFKFGPQWSIGGSQTLTTTASEPMEGACLNLDDKVTDSESGGDARNAEKSASL</sequence>
<feature type="region of interest" description="Disordered" evidence="1">
    <location>
        <begin position="43"/>
        <end position="63"/>
    </location>
</feature>
<dbReference type="AlphaFoldDB" id="A0A7S0HMP7"/>